<dbReference type="SUPFAM" id="SSF46689">
    <property type="entry name" value="Homeodomain-like"/>
    <property type="match status" value="1"/>
</dbReference>
<evidence type="ECO:0000313" key="4">
    <source>
        <dbReference type="Proteomes" id="UP000267128"/>
    </source>
</evidence>
<reference evidence="3 4" key="1">
    <citation type="submission" date="2018-11" db="EMBL/GenBank/DDBJ databases">
        <authorList>
            <person name="Li F."/>
        </authorList>
    </citation>
    <scope>NUCLEOTIDE SEQUENCE [LARGE SCALE GENOMIC DNA]</scope>
    <source>
        <strain evidence="3 4">Gsoil 097</strain>
    </source>
</reference>
<protein>
    <submittedName>
        <fullName evidence="3">TetR/AcrR family transcriptional regulator</fullName>
    </submittedName>
</protein>
<evidence type="ECO:0000259" key="2">
    <source>
        <dbReference type="Pfam" id="PF00440"/>
    </source>
</evidence>
<dbReference type="Proteomes" id="UP000267128">
    <property type="component" value="Unassembled WGS sequence"/>
</dbReference>
<dbReference type="InterPro" id="IPR001647">
    <property type="entry name" value="HTH_TetR"/>
</dbReference>
<keyword evidence="1" id="KW-0238">DNA-binding</keyword>
<dbReference type="EMBL" id="RJSE01000007">
    <property type="protein sequence ID" value="RNL62770.1"/>
    <property type="molecule type" value="Genomic_DNA"/>
</dbReference>
<dbReference type="AlphaFoldDB" id="A0A3N0CH45"/>
<dbReference type="Pfam" id="PF00440">
    <property type="entry name" value="TetR_N"/>
    <property type="match status" value="1"/>
</dbReference>
<keyword evidence="4" id="KW-1185">Reference proteome</keyword>
<dbReference type="InterPro" id="IPR009057">
    <property type="entry name" value="Homeodomain-like_sf"/>
</dbReference>
<evidence type="ECO:0000256" key="1">
    <source>
        <dbReference type="ARBA" id="ARBA00023125"/>
    </source>
</evidence>
<feature type="domain" description="HTH tetR-type" evidence="2">
    <location>
        <begin position="18"/>
        <end position="54"/>
    </location>
</feature>
<evidence type="ECO:0000313" key="3">
    <source>
        <dbReference type="EMBL" id="RNL62770.1"/>
    </source>
</evidence>
<organism evidence="3 4">
    <name type="scientific">Nocardioides marmoriginsengisoli</name>
    <dbReference type="NCBI Taxonomy" id="661483"/>
    <lineage>
        <taxon>Bacteria</taxon>
        <taxon>Bacillati</taxon>
        <taxon>Actinomycetota</taxon>
        <taxon>Actinomycetes</taxon>
        <taxon>Propionibacteriales</taxon>
        <taxon>Nocardioidaceae</taxon>
        <taxon>Nocardioides</taxon>
    </lineage>
</organism>
<gene>
    <name evidence="3" type="ORF">EFK50_13565</name>
</gene>
<accession>A0A3N0CH45</accession>
<dbReference type="Gene3D" id="1.10.357.10">
    <property type="entry name" value="Tetracycline Repressor, domain 2"/>
    <property type="match status" value="1"/>
</dbReference>
<sequence length="201" mass="23008">MVAMRRFGDDESKVPYFDVGLRILAEQGFTGLKLTTVCAELDVTTGGFYYYFKNLRHFIDELINYWLESWTEDMVRTAEAESDPFARLRILIDEGTRLPHQTEAAIRHWAASDPAVATAMHRADSARTQVLRDTLATLGLDEAERDQIAESALYLLIGYEFRDPQRQNPETFRWGLHLLLEYIERRAAATSGDAEPEASRM</sequence>
<dbReference type="GO" id="GO:0003677">
    <property type="term" value="F:DNA binding"/>
    <property type="evidence" value="ECO:0007669"/>
    <property type="project" value="UniProtKB-KW"/>
</dbReference>
<comment type="caution">
    <text evidence="3">The sequence shown here is derived from an EMBL/GenBank/DDBJ whole genome shotgun (WGS) entry which is preliminary data.</text>
</comment>
<proteinExistence type="predicted"/>
<name>A0A3N0CH45_9ACTN</name>